<dbReference type="Proteomes" id="UP000600918">
    <property type="component" value="Unassembled WGS sequence"/>
</dbReference>
<evidence type="ECO:0000313" key="4">
    <source>
        <dbReference type="Proteomes" id="UP000600918"/>
    </source>
</evidence>
<evidence type="ECO:0000313" key="3">
    <source>
        <dbReference type="EMBL" id="KAF7408863.1"/>
    </source>
</evidence>
<name>A0A834KLH2_VESPE</name>
<dbReference type="InterPro" id="IPR050314">
    <property type="entry name" value="Glycosyl_Hydrlase_18"/>
</dbReference>
<evidence type="ECO:0000256" key="1">
    <source>
        <dbReference type="SAM" id="SignalP"/>
    </source>
</evidence>
<dbReference type="SUPFAM" id="SSF51445">
    <property type="entry name" value="(Trans)glycosidases"/>
    <property type="match status" value="1"/>
</dbReference>
<keyword evidence="4" id="KW-1185">Reference proteome</keyword>
<dbReference type="PANTHER" id="PTHR11177:SF144">
    <property type="entry name" value="CHITINASE 5"/>
    <property type="match status" value="1"/>
</dbReference>
<feature type="signal peptide" evidence="1">
    <location>
        <begin position="1"/>
        <end position="24"/>
    </location>
</feature>
<organism evidence="3 4">
    <name type="scientific">Vespula pensylvanica</name>
    <name type="common">Western yellow jacket</name>
    <name type="synonym">Wasp</name>
    <dbReference type="NCBI Taxonomy" id="30213"/>
    <lineage>
        <taxon>Eukaryota</taxon>
        <taxon>Metazoa</taxon>
        <taxon>Ecdysozoa</taxon>
        <taxon>Arthropoda</taxon>
        <taxon>Hexapoda</taxon>
        <taxon>Insecta</taxon>
        <taxon>Pterygota</taxon>
        <taxon>Neoptera</taxon>
        <taxon>Endopterygota</taxon>
        <taxon>Hymenoptera</taxon>
        <taxon>Apocrita</taxon>
        <taxon>Aculeata</taxon>
        <taxon>Vespoidea</taxon>
        <taxon>Vespidae</taxon>
        <taxon>Vespinae</taxon>
        <taxon>Vespula</taxon>
    </lineage>
</organism>
<feature type="domain" description="GH18" evidence="2">
    <location>
        <begin position="28"/>
        <end position="137"/>
    </location>
</feature>
<dbReference type="PANTHER" id="PTHR11177">
    <property type="entry name" value="CHITINASE"/>
    <property type="match status" value="1"/>
</dbReference>
<dbReference type="GO" id="GO:0005975">
    <property type="term" value="P:carbohydrate metabolic process"/>
    <property type="evidence" value="ECO:0007669"/>
    <property type="project" value="InterPro"/>
</dbReference>
<dbReference type="AlphaFoldDB" id="A0A834KLH2"/>
<keyword evidence="1" id="KW-0732">Signal</keyword>
<reference evidence="3" key="1">
    <citation type="journal article" date="2020" name="G3 (Bethesda)">
        <title>High-Quality Assemblies for Three Invasive Social Wasps from the &lt;i&gt;Vespula&lt;/i&gt; Genus.</title>
        <authorList>
            <person name="Harrop T.W.R."/>
            <person name="Guhlin J."/>
            <person name="McLaughlin G.M."/>
            <person name="Permina E."/>
            <person name="Stockwell P."/>
            <person name="Gilligan J."/>
            <person name="Le Lec M.F."/>
            <person name="Gruber M.A.M."/>
            <person name="Quinn O."/>
            <person name="Lovegrove M."/>
            <person name="Duncan E.J."/>
            <person name="Remnant E.J."/>
            <person name="Van Eeckhoven J."/>
            <person name="Graham B."/>
            <person name="Knapp R.A."/>
            <person name="Langford K.W."/>
            <person name="Kronenberg Z."/>
            <person name="Press M.O."/>
            <person name="Eacker S.M."/>
            <person name="Wilson-Rankin E.E."/>
            <person name="Purcell J."/>
            <person name="Lester P.J."/>
            <person name="Dearden P.K."/>
        </authorList>
    </citation>
    <scope>NUCLEOTIDE SEQUENCE</scope>
    <source>
        <strain evidence="3">Volc-1</strain>
    </source>
</reference>
<sequence length="137" mass="15350">MTFSTMKLLLSLPIFLVCLGYASADRDARVVCYFSNWAIYRPGVGSYGIGDIPGELCTHVIYSFIGVSNVTWEVLVLDEELDVRKGGFKNFTQLRQKYPHLKTEVAVGGWGEGGKKYSNLVTMKQRRDTFIKSVVGK</sequence>
<proteinExistence type="predicted"/>
<gene>
    <name evidence="3" type="ORF">H0235_013715</name>
</gene>
<dbReference type="InterPro" id="IPR017853">
    <property type="entry name" value="GH"/>
</dbReference>
<dbReference type="GO" id="GO:0006032">
    <property type="term" value="P:chitin catabolic process"/>
    <property type="evidence" value="ECO:0007669"/>
    <property type="project" value="TreeGrafter"/>
</dbReference>
<dbReference type="GO" id="GO:0004568">
    <property type="term" value="F:chitinase activity"/>
    <property type="evidence" value="ECO:0007669"/>
    <property type="project" value="TreeGrafter"/>
</dbReference>
<dbReference type="Pfam" id="PF00704">
    <property type="entry name" value="Glyco_hydro_18"/>
    <property type="match status" value="1"/>
</dbReference>
<feature type="chain" id="PRO_5032786268" description="GH18 domain-containing protein" evidence="1">
    <location>
        <begin position="25"/>
        <end position="137"/>
    </location>
</feature>
<evidence type="ECO:0000259" key="2">
    <source>
        <dbReference type="PROSITE" id="PS51910"/>
    </source>
</evidence>
<dbReference type="Gene3D" id="3.20.20.80">
    <property type="entry name" value="Glycosidases"/>
    <property type="match status" value="1"/>
</dbReference>
<dbReference type="GO" id="GO:0008061">
    <property type="term" value="F:chitin binding"/>
    <property type="evidence" value="ECO:0007669"/>
    <property type="project" value="TreeGrafter"/>
</dbReference>
<dbReference type="InterPro" id="IPR001223">
    <property type="entry name" value="Glyco_hydro18_cat"/>
</dbReference>
<dbReference type="PROSITE" id="PS51910">
    <property type="entry name" value="GH18_2"/>
    <property type="match status" value="1"/>
</dbReference>
<dbReference type="EMBL" id="JACSDY010000014">
    <property type="protein sequence ID" value="KAF7408863.1"/>
    <property type="molecule type" value="Genomic_DNA"/>
</dbReference>
<accession>A0A834KLH2</accession>
<protein>
    <recommendedName>
        <fullName evidence="2">GH18 domain-containing protein</fullName>
    </recommendedName>
</protein>
<comment type="caution">
    <text evidence="3">The sequence shown here is derived from an EMBL/GenBank/DDBJ whole genome shotgun (WGS) entry which is preliminary data.</text>
</comment>
<dbReference type="GO" id="GO:0005576">
    <property type="term" value="C:extracellular region"/>
    <property type="evidence" value="ECO:0007669"/>
    <property type="project" value="TreeGrafter"/>
</dbReference>